<comment type="caution">
    <text evidence="2">The sequence shown here is derived from an EMBL/GenBank/DDBJ whole genome shotgun (WGS) entry which is preliminary data.</text>
</comment>
<protein>
    <submittedName>
        <fullName evidence="2">Recombinase</fullName>
    </submittedName>
</protein>
<keyword evidence="3" id="KW-1185">Reference proteome</keyword>
<reference evidence="3" key="1">
    <citation type="journal article" date="2019" name="Int. J. Syst. Evol. Microbiol.">
        <title>The Global Catalogue of Microorganisms (GCM) 10K type strain sequencing project: providing services to taxonomists for standard genome sequencing and annotation.</title>
        <authorList>
            <consortium name="The Broad Institute Genomics Platform"/>
            <consortium name="The Broad Institute Genome Sequencing Center for Infectious Disease"/>
            <person name="Wu L."/>
            <person name="Ma J."/>
        </authorList>
    </citation>
    <scope>NUCLEOTIDE SEQUENCE [LARGE SCALE GENOMIC DNA]</scope>
    <source>
        <strain evidence="3">CGMCC 4.1641</strain>
    </source>
</reference>
<gene>
    <name evidence="2" type="ORF">ACFPP6_07375</name>
</gene>
<dbReference type="RefSeq" id="WP_382038372.1">
    <property type="nucleotide sequence ID" value="NZ_JBHSKJ010000003.1"/>
</dbReference>
<accession>A0ABV9ZW83</accession>
<organism evidence="2 3">
    <name type="scientific">Streptomyces aureoversilis</name>
    <dbReference type="NCBI Taxonomy" id="67277"/>
    <lineage>
        <taxon>Bacteria</taxon>
        <taxon>Bacillati</taxon>
        <taxon>Actinomycetota</taxon>
        <taxon>Actinomycetes</taxon>
        <taxon>Kitasatosporales</taxon>
        <taxon>Streptomycetaceae</taxon>
        <taxon>Streptomyces</taxon>
    </lineage>
</organism>
<name>A0ABV9ZW83_9ACTN</name>
<feature type="region of interest" description="Disordered" evidence="1">
    <location>
        <begin position="45"/>
        <end position="70"/>
    </location>
</feature>
<evidence type="ECO:0000313" key="2">
    <source>
        <dbReference type="EMBL" id="MFC5144508.1"/>
    </source>
</evidence>
<evidence type="ECO:0000313" key="3">
    <source>
        <dbReference type="Proteomes" id="UP001596222"/>
    </source>
</evidence>
<evidence type="ECO:0000256" key="1">
    <source>
        <dbReference type="SAM" id="MobiDB-lite"/>
    </source>
</evidence>
<feature type="compositionally biased region" description="Basic and acidic residues" evidence="1">
    <location>
        <begin position="45"/>
        <end position="54"/>
    </location>
</feature>
<dbReference type="EMBL" id="JBHSKJ010000003">
    <property type="protein sequence ID" value="MFC5144508.1"/>
    <property type="molecule type" value="Genomic_DNA"/>
</dbReference>
<dbReference type="Proteomes" id="UP001596222">
    <property type="component" value="Unassembled WGS sequence"/>
</dbReference>
<proteinExistence type="predicted"/>
<sequence length="70" mass="7983">MNPKMLPRLDELEKDLQARRQQAETEGWLGEIEGTDLTLQFLHEKREQDARSEQPGRSVALGMPSVPARP</sequence>